<proteinExistence type="predicted"/>
<name>A0AAV4P2Z1_CAEEX</name>
<dbReference type="Proteomes" id="UP001054945">
    <property type="component" value="Unassembled WGS sequence"/>
</dbReference>
<reference evidence="1 2" key="1">
    <citation type="submission" date="2021-06" db="EMBL/GenBank/DDBJ databases">
        <title>Caerostris extrusa draft genome.</title>
        <authorList>
            <person name="Kono N."/>
            <person name="Arakawa K."/>
        </authorList>
    </citation>
    <scope>NUCLEOTIDE SEQUENCE [LARGE SCALE GENOMIC DNA]</scope>
</reference>
<gene>
    <name evidence="1" type="ORF">CEXT_492431</name>
</gene>
<comment type="caution">
    <text evidence="1">The sequence shown here is derived from an EMBL/GenBank/DDBJ whole genome shotgun (WGS) entry which is preliminary data.</text>
</comment>
<organism evidence="1 2">
    <name type="scientific">Caerostris extrusa</name>
    <name type="common">Bark spider</name>
    <name type="synonym">Caerostris bankana</name>
    <dbReference type="NCBI Taxonomy" id="172846"/>
    <lineage>
        <taxon>Eukaryota</taxon>
        <taxon>Metazoa</taxon>
        <taxon>Ecdysozoa</taxon>
        <taxon>Arthropoda</taxon>
        <taxon>Chelicerata</taxon>
        <taxon>Arachnida</taxon>
        <taxon>Araneae</taxon>
        <taxon>Araneomorphae</taxon>
        <taxon>Entelegynae</taxon>
        <taxon>Araneoidea</taxon>
        <taxon>Araneidae</taxon>
        <taxon>Caerostris</taxon>
    </lineage>
</organism>
<accession>A0AAV4P2Z1</accession>
<dbReference type="EMBL" id="BPLR01003925">
    <property type="protein sequence ID" value="GIX90269.1"/>
    <property type="molecule type" value="Genomic_DNA"/>
</dbReference>
<sequence length="168" mass="19496">MQKSLCCVEPSDKKYYLSDQAGHSNIHPAKTSPVRYQYWDPKEQTVTHRKDIAMLLSPLINIGGLYRSLKPPEQFANVLWTMSRMLFSALCEFDKILVPSDRNVIYDQRGHSNIHLAKTLLVRYQYWDPKEQTVTHAKDIAILLSLLINIGELYYRSLKPLEQFANVL</sequence>
<evidence type="ECO:0000313" key="2">
    <source>
        <dbReference type="Proteomes" id="UP001054945"/>
    </source>
</evidence>
<evidence type="ECO:0000313" key="1">
    <source>
        <dbReference type="EMBL" id="GIX90269.1"/>
    </source>
</evidence>
<protein>
    <submittedName>
        <fullName evidence="1">Uncharacterized protein</fullName>
    </submittedName>
</protein>
<keyword evidence="2" id="KW-1185">Reference proteome</keyword>
<dbReference type="AlphaFoldDB" id="A0AAV4P2Z1"/>